<gene>
    <name evidence="2" type="ORF">FQU76_12145</name>
</gene>
<dbReference type="RefSeq" id="WP_146480430.1">
    <property type="nucleotide sequence ID" value="NZ_CP042266.1"/>
</dbReference>
<reference evidence="2 3" key="1">
    <citation type="submission" date="2019-07" db="EMBL/GenBank/DDBJ databases">
        <authorList>
            <person name="Zhu P."/>
        </authorList>
    </citation>
    <scope>NUCLEOTIDE SEQUENCE [LARGE SCALE GENOMIC DNA]</scope>
    <source>
        <strain evidence="2 3">SSL-25</strain>
    </source>
</reference>
<name>A0A5B8J9R6_9ACTN</name>
<dbReference type="OrthoDB" id="3745543at2"/>
<protein>
    <recommendedName>
        <fullName evidence="4">Lipoprotein</fullName>
    </recommendedName>
</protein>
<dbReference type="Gene3D" id="2.50.20.20">
    <property type="match status" value="1"/>
</dbReference>
<evidence type="ECO:0000256" key="1">
    <source>
        <dbReference type="SAM" id="SignalP"/>
    </source>
</evidence>
<dbReference type="Proteomes" id="UP000320580">
    <property type="component" value="Chromosome"/>
</dbReference>
<keyword evidence="1" id="KW-0732">Signal</keyword>
<organism evidence="2 3">
    <name type="scientific">Streptomyces qinzhouensis</name>
    <dbReference type="NCBI Taxonomy" id="2599401"/>
    <lineage>
        <taxon>Bacteria</taxon>
        <taxon>Bacillati</taxon>
        <taxon>Actinomycetota</taxon>
        <taxon>Actinomycetes</taxon>
        <taxon>Kitasatosporales</taxon>
        <taxon>Streptomycetaceae</taxon>
        <taxon>Streptomyces</taxon>
    </lineage>
</organism>
<dbReference type="EMBL" id="CP042266">
    <property type="protein sequence ID" value="QDY77144.1"/>
    <property type="molecule type" value="Genomic_DNA"/>
</dbReference>
<feature type="signal peptide" evidence="1">
    <location>
        <begin position="1"/>
        <end position="30"/>
    </location>
</feature>
<feature type="chain" id="PRO_5039465508" description="Lipoprotein" evidence="1">
    <location>
        <begin position="31"/>
        <end position="274"/>
    </location>
</feature>
<accession>A0A5B8J9R6</accession>
<dbReference type="KEGG" id="sqz:FQU76_12145"/>
<evidence type="ECO:0000313" key="3">
    <source>
        <dbReference type="Proteomes" id="UP000320580"/>
    </source>
</evidence>
<sequence length="274" mass="29240">MPFMPRHYRRPIAVAALASALALTATGCLGGDDKAKGPFDGKSDQEIVKAATTATKAATSLTMTIEGTMAMDRTKKLSRMTARMALHNDGRCTGVLSVVGQGRVEIVVTGKDLYMRPDETFMRSQLKVPDETGPAMSAAEIEGVVRLTKGKWLKEDATSADSKEVADFCDLDNALKDLGTEGTAGIERVGETTVNKQKALKFTKPSAVKAKKGTTVREELYVATEGEPYVLKITGTPEKEADGGLMTAVLSDFNKAPLPKIPAPAEVMDPEKMG</sequence>
<proteinExistence type="predicted"/>
<dbReference type="AlphaFoldDB" id="A0A5B8J9R6"/>
<evidence type="ECO:0008006" key="4">
    <source>
        <dbReference type="Google" id="ProtNLM"/>
    </source>
</evidence>
<evidence type="ECO:0000313" key="2">
    <source>
        <dbReference type="EMBL" id="QDY77144.1"/>
    </source>
</evidence>
<dbReference type="PROSITE" id="PS51257">
    <property type="entry name" value="PROKAR_LIPOPROTEIN"/>
    <property type="match status" value="1"/>
</dbReference>
<keyword evidence="3" id="KW-1185">Reference proteome</keyword>